<sequence>MSQSHVVQPDAITQKHEEWMIPHACTYKDQLEKEMRFKIFKENLDFIENFYEDPSPTSLGTFRYQNVNLIEAPTSLNWRDRGAVTPVRNQGHCGSCWSFSATGSLERLVQIRTGNLVSLSEQQLVDCFGSCRGNMVDAAFRYIVPAMMIAHKIPGITKGSNRATSVNTLEGKDDPSGSTQVVFLMEVVGLI</sequence>
<protein>
    <submittedName>
        <fullName evidence="1">Uncharacterized protein</fullName>
    </submittedName>
</protein>
<dbReference type="EMBL" id="CM047908">
    <property type="protein sequence ID" value="KAJ0082380.1"/>
    <property type="molecule type" value="Genomic_DNA"/>
</dbReference>
<gene>
    <name evidence="1" type="ORF">Patl1_10557</name>
</gene>
<organism evidence="1 2">
    <name type="scientific">Pistacia atlantica</name>
    <dbReference type="NCBI Taxonomy" id="434234"/>
    <lineage>
        <taxon>Eukaryota</taxon>
        <taxon>Viridiplantae</taxon>
        <taxon>Streptophyta</taxon>
        <taxon>Embryophyta</taxon>
        <taxon>Tracheophyta</taxon>
        <taxon>Spermatophyta</taxon>
        <taxon>Magnoliopsida</taxon>
        <taxon>eudicotyledons</taxon>
        <taxon>Gunneridae</taxon>
        <taxon>Pentapetalae</taxon>
        <taxon>rosids</taxon>
        <taxon>malvids</taxon>
        <taxon>Sapindales</taxon>
        <taxon>Anacardiaceae</taxon>
        <taxon>Pistacia</taxon>
    </lineage>
</organism>
<name>A0ACC1A819_9ROSI</name>
<evidence type="ECO:0000313" key="2">
    <source>
        <dbReference type="Proteomes" id="UP001164250"/>
    </source>
</evidence>
<accession>A0ACC1A819</accession>
<reference evidence="2" key="1">
    <citation type="journal article" date="2023" name="G3 (Bethesda)">
        <title>Genome assembly and association tests identify interacting loci associated with vigor, precocity, and sex in interspecific pistachio rootstocks.</title>
        <authorList>
            <person name="Palmer W."/>
            <person name="Jacygrad E."/>
            <person name="Sagayaradj S."/>
            <person name="Cavanaugh K."/>
            <person name="Han R."/>
            <person name="Bertier L."/>
            <person name="Beede B."/>
            <person name="Kafkas S."/>
            <person name="Golino D."/>
            <person name="Preece J."/>
            <person name="Michelmore R."/>
        </authorList>
    </citation>
    <scope>NUCLEOTIDE SEQUENCE [LARGE SCALE GENOMIC DNA]</scope>
</reference>
<dbReference type="Proteomes" id="UP001164250">
    <property type="component" value="Chromosome 12"/>
</dbReference>
<evidence type="ECO:0000313" key="1">
    <source>
        <dbReference type="EMBL" id="KAJ0082380.1"/>
    </source>
</evidence>
<proteinExistence type="predicted"/>
<keyword evidence="2" id="KW-1185">Reference proteome</keyword>
<comment type="caution">
    <text evidence="1">The sequence shown here is derived from an EMBL/GenBank/DDBJ whole genome shotgun (WGS) entry which is preliminary data.</text>
</comment>